<dbReference type="InterPro" id="IPR026749">
    <property type="entry name" value="Tmem135"/>
</dbReference>
<feature type="transmembrane region" description="Helical" evidence="7">
    <location>
        <begin position="153"/>
        <end position="179"/>
    </location>
</feature>
<reference evidence="9" key="1">
    <citation type="submission" date="2022-03" db="EMBL/GenBank/DDBJ databases">
        <authorList>
            <person name="Martin H S."/>
        </authorList>
    </citation>
    <scope>NUCLEOTIDE SEQUENCE</scope>
</reference>
<organism evidence="9 10">
    <name type="scientific">Iphiclides podalirius</name>
    <name type="common">scarce swallowtail</name>
    <dbReference type="NCBI Taxonomy" id="110791"/>
    <lineage>
        <taxon>Eukaryota</taxon>
        <taxon>Metazoa</taxon>
        <taxon>Ecdysozoa</taxon>
        <taxon>Arthropoda</taxon>
        <taxon>Hexapoda</taxon>
        <taxon>Insecta</taxon>
        <taxon>Pterygota</taxon>
        <taxon>Neoptera</taxon>
        <taxon>Endopterygota</taxon>
        <taxon>Lepidoptera</taxon>
        <taxon>Glossata</taxon>
        <taxon>Ditrysia</taxon>
        <taxon>Papilionoidea</taxon>
        <taxon>Papilionidae</taxon>
        <taxon>Papilioninae</taxon>
        <taxon>Iphiclides</taxon>
    </lineage>
</organism>
<evidence type="ECO:0000256" key="1">
    <source>
        <dbReference type="ARBA" id="ARBA00004127"/>
    </source>
</evidence>
<sequence>MLPLVLNTSRNPAFSGKTIKHGPTTAEGPNPSQALALPGLQPTPAANKCGVLLHWKDRIIKKISLLTVFTIGSFYETTMIEVSKHLFDEGCRDASCYTLLHPWHRSCLKSSAATYTDSFLGSAKFYLVIHMVQNLMRGKKILKREELIRIGEYYLRSTLLGGLVSGTCVTFGCLFRFIMGNKMTYYTYLLVPNMLNGLFIFLEPPSRRGLVTNLFCSLVLEYWLRTLHRSGHLSMTRSRQTLMFMLGSAALFYLMRLEGDRDIRTPLIWLFTPAKVKRNTEDSQSVCPHEGICWKYILKGSSAYFGFGLAISLGKIFLTKITSPIKAFSLIRAGDLRLAMFFGSYIGIYRTVICYLCRNRGFDSALYALPAGCIAGLSFLFKPSIGFAVASLTGAFKLYSTILYEKKIIPETTLLPTLLYCFCQGTLFHARFMHPEVCPSYVFKLIKSVSNGRSEQLYSNLLKALENAT</sequence>
<keyword evidence="3 7" id="KW-0812">Transmembrane</keyword>
<gene>
    <name evidence="9" type="ORF">IPOD504_LOCUS2840</name>
</gene>
<feature type="non-terminal residue" evidence="9">
    <location>
        <position position="1"/>
    </location>
</feature>
<evidence type="ECO:0000256" key="7">
    <source>
        <dbReference type="SAM" id="Phobius"/>
    </source>
</evidence>
<proteinExistence type="inferred from homology"/>
<feature type="transmembrane region" description="Helical" evidence="7">
    <location>
        <begin position="302"/>
        <end position="318"/>
    </location>
</feature>
<evidence type="ECO:0000256" key="4">
    <source>
        <dbReference type="ARBA" id="ARBA00022989"/>
    </source>
</evidence>
<dbReference type="InterPro" id="IPR031926">
    <property type="entry name" value="TMEM135_N"/>
</dbReference>
<accession>A0ABN8HX08</accession>
<feature type="region of interest" description="Disordered" evidence="6">
    <location>
        <begin position="13"/>
        <end position="33"/>
    </location>
</feature>
<dbReference type="PANTHER" id="PTHR12459">
    <property type="entry name" value="TRANSMEMBRANE PROTEIN 135-RELATED"/>
    <property type="match status" value="1"/>
</dbReference>
<evidence type="ECO:0000256" key="6">
    <source>
        <dbReference type="SAM" id="MobiDB-lite"/>
    </source>
</evidence>
<keyword evidence="5 7" id="KW-0472">Membrane</keyword>
<feature type="domain" description="Transmembrane protein 135 N-terminal" evidence="8">
    <location>
        <begin position="95"/>
        <end position="221"/>
    </location>
</feature>
<feature type="transmembrane region" description="Helical" evidence="7">
    <location>
        <begin position="387"/>
        <end position="404"/>
    </location>
</feature>
<dbReference type="Proteomes" id="UP000837857">
    <property type="component" value="Chromosome 12"/>
</dbReference>
<keyword evidence="10" id="KW-1185">Reference proteome</keyword>
<evidence type="ECO:0000259" key="8">
    <source>
        <dbReference type="Pfam" id="PF15982"/>
    </source>
</evidence>
<dbReference type="PANTHER" id="PTHR12459:SF15">
    <property type="entry name" value="TRANSMEMBRANE PROTEIN 135"/>
    <property type="match status" value="1"/>
</dbReference>
<keyword evidence="4 7" id="KW-1133">Transmembrane helix</keyword>
<evidence type="ECO:0000256" key="5">
    <source>
        <dbReference type="ARBA" id="ARBA00023136"/>
    </source>
</evidence>
<feature type="transmembrane region" description="Helical" evidence="7">
    <location>
        <begin position="338"/>
        <end position="357"/>
    </location>
</feature>
<feature type="transmembrane region" description="Helical" evidence="7">
    <location>
        <begin position="364"/>
        <end position="381"/>
    </location>
</feature>
<protein>
    <recommendedName>
        <fullName evidence="8">Transmembrane protein 135 N-terminal domain-containing protein</fullName>
    </recommendedName>
</protein>
<evidence type="ECO:0000256" key="2">
    <source>
        <dbReference type="ARBA" id="ARBA00008924"/>
    </source>
</evidence>
<evidence type="ECO:0000313" key="9">
    <source>
        <dbReference type="EMBL" id="CAH2040841.1"/>
    </source>
</evidence>
<name>A0ABN8HX08_9NEOP</name>
<comment type="similarity">
    <text evidence="2">Belongs to the TMEM135 family.</text>
</comment>
<evidence type="ECO:0000313" key="10">
    <source>
        <dbReference type="Proteomes" id="UP000837857"/>
    </source>
</evidence>
<dbReference type="Pfam" id="PF15982">
    <property type="entry name" value="TMEM135_C_rich"/>
    <property type="match status" value="1"/>
</dbReference>
<comment type="subcellular location">
    <subcellularLocation>
        <location evidence="1">Endomembrane system</location>
        <topology evidence="1">Multi-pass membrane protein</topology>
    </subcellularLocation>
</comment>
<evidence type="ECO:0000256" key="3">
    <source>
        <dbReference type="ARBA" id="ARBA00022692"/>
    </source>
</evidence>
<dbReference type="EMBL" id="OW152824">
    <property type="protein sequence ID" value="CAH2040841.1"/>
    <property type="molecule type" value="Genomic_DNA"/>
</dbReference>